<name>A0ABU2C251_9BURK</name>
<dbReference type="EMBL" id="JAVDXT010000001">
    <property type="protein sequence ID" value="MDR7375415.1"/>
    <property type="molecule type" value="Genomic_DNA"/>
</dbReference>
<organism evidence="1 2">
    <name type="scientific">Rhodoferax ferrireducens</name>
    <dbReference type="NCBI Taxonomy" id="192843"/>
    <lineage>
        <taxon>Bacteria</taxon>
        <taxon>Pseudomonadati</taxon>
        <taxon>Pseudomonadota</taxon>
        <taxon>Betaproteobacteria</taxon>
        <taxon>Burkholderiales</taxon>
        <taxon>Comamonadaceae</taxon>
        <taxon>Rhodoferax</taxon>
    </lineage>
</organism>
<dbReference type="RefSeq" id="WP_310369623.1">
    <property type="nucleotide sequence ID" value="NZ_JAVDXT010000001.1"/>
</dbReference>
<keyword evidence="2" id="KW-1185">Reference proteome</keyword>
<sequence>MKVATEGKGMPLPVWVSEAEQQVAAALAHPKIIEEDLLLSFGSVQTGRTVRIAATRPLSFFACTL</sequence>
<protein>
    <submittedName>
        <fullName evidence="1">Uncharacterized protein</fullName>
    </submittedName>
</protein>
<evidence type="ECO:0000313" key="1">
    <source>
        <dbReference type="EMBL" id="MDR7375415.1"/>
    </source>
</evidence>
<evidence type="ECO:0000313" key="2">
    <source>
        <dbReference type="Proteomes" id="UP001180487"/>
    </source>
</evidence>
<reference evidence="1 2" key="1">
    <citation type="submission" date="2023-07" db="EMBL/GenBank/DDBJ databases">
        <title>Sorghum-associated microbial communities from plants grown in Nebraska, USA.</title>
        <authorList>
            <person name="Schachtman D."/>
        </authorList>
    </citation>
    <scope>NUCLEOTIDE SEQUENCE [LARGE SCALE GENOMIC DNA]</scope>
    <source>
        <strain evidence="1 2">BE313</strain>
    </source>
</reference>
<dbReference type="Proteomes" id="UP001180487">
    <property type="component" value="Unassembled WGS sequence"/>
</dbReference>
<gene>
    <name evidence="1" type="ORF">J2X19_000073</name>
</gene>
<accession>A0ABU2C251</accession>
<proteinExistence type="predicted"/>
<comment type="caution">
    <text evidence="1">The sequence shown here is derived from an EMBL/GenBank/DDBJ whole genome shotgun (WGS) entry which is preliminary data.</text>
</comment>